<evidence type="ECO:0000313" key="1">
    <source>
        <dbReference type="EMBL" id="KAK1290211.1"/>
    </source>
</evidence>
<dbReference type="AlphaFoldDB" id="A0AAV9CMG7"/>
<accession>A0AAV9CMG7</accession>
<name>A0AAV9CMG7_ACOCL</name>
<keyword evidence="2" id="KW-1185">Reference proteome</keyword>
<reference evidence="1" key="1">
    <citation type="journal article" date="2023" name="Nat. Commun.">
        <title>Diploid and tetraploid genomes of Acorus and the evolution of monocots.</title>
        <authorList>
            <person name="Ma L."/>
            <person name="Liu K.W."/>
            <person name="Li Z."/>
            <person name="Hsiao Y.Y."/>
            <person name="Qi Y."/>
            <person name="Fu T."/>
            <person name="Tang G.D."/>
            <person name="Zhang D."/>
            <person name="Sun W.H."/>
            <person name="Liu D.K."/>
            <person name="Li Y."/>
            <person name="Chen G.Z."/>
            <person name="Liu X.D."/>
            <person name="Liao X.Y."/>
            <person name="Jiang Y.T."/>
            <person name="Yu X."/>
            <person name="Hao Y."/>
            <person name="Huang J."/>
            <person name="Zhao X.W."/>
            <person name="Ke S."/>
            <person name="Chen Y.Y."/>
            <person name="Wu W.L."/>
            <person name="Hsu J.L."/>
            <person name="Lin Y.F."/>
            <person name="Huang M.D."/>
            <person name="Li C.Y."/>
            <person name="Huang L."/>
            <person name="Wang Z.W."/>
            <person name="Zhao X."/>
            <person name="Zhong W.Y."/>
            <person name="Peng D.H."/>
            <person name="Ahmad S."/>
            <person name="Lan S."/>
            <person name="Zhang J.S."/>
            <person name="Tsai W.C."/>
            <person name="Van de Peer Y."/>
            <person name="Liu Z.J."/>
        </authorList>
    </citation>
    <scope>NUCLEOTIDE SEQUENCE</scope>
    <source>
        <strain evidence="1">CP</strain>
    </source>
</reference>
<dbReference type="EMBL" id="JAUJYO010000018">
    <property type="protein sequence ID" value="KAK1290211.1"/>
    <property type="molecule type" value="Genomic_DNA"/>
</dbReference>
<gene>
    <name evidence="1" type="ORF">QJS10_CPB18g01937</name>
</gene>
<dbReference type="Proteomes" id="UP001180020">
    <property type="component" value="Unassembled WGS sequence"/>
</dbReference>
<protein>
    <submittedName>
        <fullName evidence="1">Uncharacterized protein</fullName>
    </submittedName>
</protein>
<organism evidence="1 2">
    <name type="scientific">Acorus calamus</name>
    <name type="common">Sweet flag</name>
    <dbReference type="NCBI Taxonomy" id="4465"/>
    <lineage>
        <taxon>Eukaryota</taxon>
        <taxon>Viridiplantae</taxon>
        <taxon>Streptophyta</taxon>
        <taxon>Embryophyta</taxon>
        <taxon>Tracheophyta</taxon>
        <taxon>Spermatophyta</taxon>
        <taxon>Magnoliopsida</taxon>
        <taxon>Liliopsida</taxon>
        <taxon>Acoraceae</taxon>
        <taxon>Acorus</taxon>
    </lineage>
</organism>
<evidence type="ECO:0000313" key="2">
    <source>
        <dbReference type="Proteomes" id="UP001180020"/>
    </source>
</evidence>
<reference evidence="1" key="2">
    <citation type="submission" date="2023-06" db="EMBL/GenBank/DDBJ databases">
        <authorList>
            <person name="Ma L."/>
            <person name="Liu K.-W."/>
            <person name="Li Z."/>
            <person name="Hsiao Y.-Y."/>
            <person name="Qi Y."/>
            <person name="Fu T."/>
            <person name="Tang G."/>
            <person name="Zhang D."/>
            <person name="Sun W.-H."/>
            <person name="Liu D.-K."/>
            <person name="Li Y."/>
            <person name="Chen G.-Z."/>
            <person name="Liu X.-D."/>
            <person name="Liao X.-Y."/>
            <person name="Jiang Y.-T."/>
            <person name="Yu X."/>
            <person name="Hao Y."/>
            <person name="Huang J."/>
            <person name="Zhao X.-W."/>
            <person name="Ke S."/>
            <person name="Chen Y.-Y."/>
            <person name="Wu W.-L."/>
            <person name="Hsu J.-L."/>
            <person name="Lin Y.-F."/>
            <person name="Huang M.-D."/>
            <person name="Li C.-Y."/>
            <person name="Huang L."/>
            <person name="Wang Z.-W."/>
            <person name="Zhao X."/>
            <person name="Zhong W.-Y."/>
            <person name="Peng D.-H."/>
            <person name="Ahmad S."/>
            <person name="Lan S."/>
            <person name="Zhang J.-S."/>
            <person name="Tsai W.-C."/>
            <person name="Van De Peer Y."/>
            <person name="Liu Z.-J."/>
        </authorList>
    </citation>
    <scope>NUCLEOTIDE SEQUENCE</scope>
    <source>
        <strain evidence="1">CP</strain>
        <tissue evidence="1">Leaves</tissue>
    </source>
</reference>
<comment type="caution">
    <text evidence="1">The sequence shown here is derived from an EMBL/GenBank/DDBJ whole genome shotgun (WGS) entry which is preliminary data.</text>
</comment>
<sequence>MRFDRHPISDEMLPFSELTFSTRHSRSVQVVMTSHGISPVRELFEITKNLIFFRPDRAARGRPPRRRLLEKCKKDEGWEFRDDAVEREGEVGDRWQRCEFFVVRRLQVIHTEVDMAYLFEFAKLIWDCIGDRVVIETEVKEL</sequence>
<proteinExistence type="predicted"/>